<dbReference type="AlphaFoldDB" id="A0A7C8I4J2"/>
<dbReference type="Proteomes" id="UP000481861">
    <property type="component" value="Unassembled WGS sequence"/>
</dbReference>
<comment type="caution">
    <text evidence="7">The sequence shown here is derived from an EMBL/GenBank/DDBJ whole genome shotgun (WGS) entry which is preliminary data.</text>
</comment>
<dbReference type="PRINTS" id="PR00724">
    <property type="entry name" value="CRBOXYPTASEC"/>
</dbReference>
<dbReference type="GO" id="GO:0000324">
    <property type="term" value="C:fungal-type vacuole"/>
    <property type="evidence" value="ECO:0007669"/>
    <property type="project" value="TreeGrafter"/>
</dbReference>
<organism evidence="7 8">
    <name type="scientific">Massariosphaeria phaeospora</name>
    <dbReference type="NCBI Taxonomy" id="100035"/>
    <lineage>
        <taxon>Eukaryota</taxon>
        <taxon>Fungi</taxon>
        <taxon>Dikarya</taxon>
        <taxon>Ascomycota</taxon>
        <taxon>Pezizomycotina</taxon>
        <taxon>Dothideomycetes</taxon>
        <taxon>Pleosporomycetidae</taxon>
        <taxon>Pleosporales</taxon>
        <taxon>Pleosporales incertae sedis</taxon>
        <taxon>Massariosphaeria</taxon>
    </lineage>
</organism>
<dbReference type="InterPro" id="IPR029058">
    <property type="entry name" value="AB_hydrolase_fold"/>
</dbReference>
<evidence type="ECO:0000313" key="8">
    <source>
        <dbReference type="Proteomes" id="UP000481861"/>
    </source>
</evidence>
<evidence type="ECO:0000313" key="7">
    <source>
        <dbReference type="EMBL" id="KAF2870669.1"/>
    </source>
</evidence>
<reference evidence="7 8" key="1">
    <citation type="submission" date="2020-01" db="EMBL/GenBank/DDBJ databases">
        <authorList>
            <consortium name="DOE Joint Genome Institute"/>
            <person name="Haridas S."/>
            <person name="Albert R."/>
            <person name="Binder M."/>
            <person name="Bloem J."/>
            <person name="Labutti K."/>
            <person name="Salamov A."/>
            <person name="Andreopoulos B."/>
            <person name="Baker S.E."/>
            <person name="Barry K."/>
            <person name="Bills G."/>
            <person name="Bluhm B.H."/>
            <person name="Cannon C."/>
            <person name="Castanera R."/>
            <person name="Culley D.E."/>
            <person name="Daum C."/>
            <person name="Ezra D."/>
            <person name="Gonzalez J.B."/>
            <person name="Henrissat B."/>
            <person name="Kuo A."/>
            <person name="Liang C."/>
            <person name="Lipzen A."/>
            <person name="Lutzoni F."/>
            <person name="Magnuson J."/>
            <person name="Mondo S."/>
            <person name="Nolan M."/>
            <person name="Ohm R."/>
            <person name="Pangilinan J."/>
            <person name="Park H.-J.H."/>
            <person name="Ramirez L."/>
            <person name="Alfaro M."/>
            <person name="Sun H."/>
            <person name="Tritt A."/>
            <person name="Yoshinaga Y."/>
            <person name="Zwiers L.-H.L."/>
            <person name="Turgeon B.G."/>
            <person name="Goodwin S.B."/>
            <person name="Spatafora J.W."/>
            <person name="Crous P.W."/>
            <person name="Grigoriev I.V."/>
        </authorList>
    </citation>
    <scope>NUCLEOTIDE SEQUENCE [LARGE SCALE GENOMIC DNA]</scope>
    <source>
        <strain evidence="7 8">CBS 611.86</strain>
    </source>
</reference>
<keyword evidence="5 7" id="KW-0378">Hydrolase</keyword>
<keyword evidence="4" id="KW-0732">Signal</keyword>
<evidence type="ECO:0000256" key="5">
    <source>
        <dbReference type="ARBA" id="ARBA00022801"/>
    </source>
</evidence>
<protein>
    <submittedName>
        <fullName evidence="7">Alpha/Beta hydrolase protein</fullName>
    </submittedName>
</protein>
<keyword evidence="2" id="KW-0121">Carboxypeptidase</keyword>
<evidence type="ECO:0000256" key="2">
    <source>
        <dbReference type="ARBA" id="ARBA00022645"/>
    </source>
</evidence>
<evidence type="ECO:0000256" key="1">
    <source>
        <dbReference type="ARBA" id="ARBA00009431"/>
    </source>
</evidence>
<evidence type="ECO:0000256" key="4">
    <source>
        <dbReference type="ARBA" id="ARBA00022729"/>
    </source>
</evidence>
<keyword evidence="8" id="KW-1185">Reference proteome</keyword>
<dbReference type="OrthoDB" id="443318at2759"/>
<proteinExistence type="inferred from homology"/>
<dbReference type="PANTHER" id="PTHR11802">
    <property type="entry name" value="SERINE PROTEASE FAMILY S10 SERINE CARBOXYPEPTIDASE"/>
    <property type="match status" value="1"/>
</dbReference>
<gene>
    <name evidence="7" type="ORF">BDV95DRAFT_607814</name>
</gene>
<dbReference type="SUPFAM" id="SSF53474">
    <property type="entry name" value="alpha/beta-Hydrolases"/>
    <property type="match status" value="1"/>
</dbReference>
<comment type="similarity">
    <text evidence="1">Belongs to the peptidase S10 family.</text>
</comment>
<dbReference type="GO" id="GO:0004185">
    <property type="term" value="F:serine-type carboxypeptidase activity"/>
    <property type="evidence" value="ECO:0007669"/>
    <property type="project" value="InterPro"/>
</dbReference>
<dbReference type="InterPro" id="IPR001563">
    <property type="entry name" value="Peptidase_S10"/>
</dbReference>
<accession>A0A7C8I4J2</accession>
<evidence type="ECO:0000256" key="3">
    <source>
        <dbReference type="ARBA" id="ARBA00022670"/>
    </source>
</evidence>
<dbReference type="GO" id="GO:0006508">
    <property type="term" value="P:proteolysis"/>
    <property type="evidence" value="ECO:0007669"/>
    <property type="project" value="UniProtKB-KW"/>
</dbReference>
<dbReference type="Gene3D" id="3.40.50.1820">
    <property type="entry name" value="alpha/beta hydrolase"/>
    <property type="match status" value="1"/>
</dbReference>
<dbReference type="PANTHER" id="PTHR11802:SF189">
    <property type="entry name" value="CARBOXYPEPTIDASE"/>
    <property type="match status" value="1"/>
</dbReference>
<dbReference type="EMBL" id="JAADJZ010000013">
    <property type="protein sequence ID" value="KAF2870669.1"/>
    <property type="molecule type" value="Genomic_DNA"/>
</dbReference>
<keyword evidence="6" id="KW-0325">Glycoprotein</keyword>
<sequence length="680" mass="73929">MNTRRNPTLEAESVGHAFHQTTVGHISEELAPSPFPGNLDLLTSANNINSFGSVQNPVFDAPAAYGERYGMPPIFYSSYDATGPLMAFGDASLAPIPGFIDNNHEALTENGVDLWLRTPSSTSICETTPGVRSFSGYIHLPSSLLNGFGGATEYNASMFFWYFESRESPKTAPLSLYLGGGPGTTSLTGATAENGPCYINPDSNSTTLNPWSWTNKVNMLYVDQPVQVGFSYDELVPSMLDFLTGTITPVNGSMTSNATSFSGVLPSQSPSSAANTTANAARILWQFTQIWIQEFPEYRSSDDRISIWSNSYGGHWGPGSMAYFLSQNEKIANGTLDGICAKRLHLDTLGITNGCIDSKIESPFYPEFAVNNTYGLQAIPQDVYLEARNNLTKEGGCYDLIDQCRALDAFDVEHIGTNETVNAACALATQFCFQFVQGAYTEASGRNPFDISREKRSTFPPDYIIGYMNQDWIQRELGVPLNFSISSTSIVNTFFGVTGDPLRVTIDTINRVAESGIKVALVFGDRDYRCNWLGGEAVSLSMTHPSAGHFRAAGYSPISTTNTTSHHGVVRQHNKLSFSRVFDAGHAVGAYQPETVSQIFDRVMFDKDVATGSICTAGNSSYSSTGPQSSFGIKNQLPASPRNECYVWSEGITCTEMELLALADGSAVVRDFIVESKKLE</sequence>
<name>A0A7C8I4J2_9PLEO</name>
<evidence type="ECO:0000256" key="6">
    <source>
        <dbReference type="ARBA" id="ARBA00023180"/>
    </source>
</evidence>
<dbReference type="Pfam" id="PF00450">
    <property type="entry name" value="Peptidase_S10"/>
    <property type="match status" value="1"/>
</dbReference>
<keyword evidence="3" id="KW-0645">Protease</keyword>